<evidence type="ECO:0000256" key="6">
    <source>
        <dbReference type="ARBA" id="ARBA00023170"/>
    </source>
</evidence>
<dbReference type="EMBL" id="BPLQ01001588">
    <property type="protein sequence ID" value="GIX83227.1"/>
    <property type="molecule type" value="Genomic_DNA"/>
</dbReference>
<dbReference type="AlphaFoldDB" id="A0AAV4NEI7"/>
<keyword evidence="9" id="KW-1185">Reference proteome</keyword>
<feature type="transmembrane region" description="Helical" evidence="7">
    <location>
        <begin position="406"/>
        <end position="424"/>
    </location>
</feature>
<feature type="transmembrane region" description="Helical" evidence="7">
    <location>
        <begin position="322"/>
        <end position="346"/>
    </location>
</feature>
<dbReference type="GO" id="GO:0005886">
    <property type="term" value="C:plasma membrane"/>
    <property type="evidence" value="ECO:0007669"/>
    <property type="project" value="UniProtKB-SubCell"/>
</dbReference>
<evidence type="ECO:0000313" key="9">
    <source>
        <dbReference type="Proteomes" id="UP001054837"/>
    </source>
</evidence>
<feature type="transmembrane region" description="Helical" evidence="7">
    <location>
        <begin position="296"/>
        <end position="316"/>
    </location>
</feature>
<evidence type="ECO:0000256" key="4">
    <source>
        <dbReference type="ARBA" id="ARBA00022989"/>
    </source>
</evidence>
<evidence type="ECO:0008006" key="10">
    <source>
        <dbReference type="Google" id="ProtNLM"/>
    </source>
</evidence>
<evidence type="ECO:0000256" key="7">
    <source>
        <dbReference type="SAM" id="Phobius"/>
    </source>
</evidence>
<feature type="transmembrane region" description="Helical" evidence="7">
    <location>
        <begin position="74"/>
        <end position="94"/>
    </location>
</feature>
<keyword evidence="4 7" id="KW-1133">Transmembrane helix</keyword>
<dbReference type="PANTHER" id="PTHR21421">
    <property type="entry name" value="GUSTATORY RECEPTOR"/>
    <property type="match status" value="1"/>
</dbReference>
<feature type="transmembrane region" description="Helical" evidence="7">
    <location>
        <begin position="223"/>
        <end position="243"/>
    </location>
</feature>
<evidence type="ECO:0000256" key="5">
    <source>
        <dbReference type="ARBA" id="ARBA00023136"/>
    </source>
</evidence>
<dbReference type="GO" id="GO:0050909">
    <property type="term" value="P:sensory perception of taste"/>
    <property type="evidence" value="ECO:0007669"/>
    <property type="project" value="InterPro"/>
</dbReference>
<dbReference type="Proteomes" id="UP001054837">
    <property type="component" value="Unassembled WGS sequence"/>
</dbReference>
<accession>A0AAV4NEI7</accession>
<organism evidence="8 9">
    <name type="scientific">Caerostris darwini</name>
    <dbReference type="NCBI Taxonomy" id="1538125"/>
    <lineage>
        <taxon>Eukaryota</taxon>
        <taxon>Metazoa</taxon>
        <taxon>Ecdysozoa</taxon>
        <taxon>Arthropoda</taxon>
        <taxon>Chelicerata</taxon>
        <taxon>Arachnida</taxon>
        <taxon>Araneae</taxon>
        <taxon>Araneomorphae</taxon>
        <taxon>Entelegynae</taxon>
        <taxon>Araneoidea</taxon>
        <taxon>Araneidae</taxon>
        <taxon>Caerostris</taxon>
    </lineage>
</organism>
<keyword evidence="6" id="KW-0675">Receptor</keyword>
<reference evidence="8 9" key="1">
    <citation type="submission" date="2021-06" db="EMBL/GenBank/DDBJ databases">
        <title>Caerostris darwini draft genome.</title>
        <authorList>
            <person name="Kono N."/>
            <person name="Arakawa K."/>
        </authorList>
    </citation>
    <scope>NUCLEOTIDE SEQUENCE [LARGE SCALE GENOMIC DNA]</scope>
</reference>
<keyword evidence="2" id="KW-1003">Cell membrane</keyword>
<comment type="caution">
    <text evidence="8">The sequence shown here is derived from an EMBL/GenBank/DDBJ whole genome shotgun (WGS) entry which is preliminary data.</text>
</comment>
<dbReference type="GO" id="GO:0051606">
    <property type="term" value="P:detection of stimulus"/>
    <property type="evidence" value="ECO:0007669"/>
    <property type="project" value="UniProtKB-ARBA"/>
</dbReference>
<feature type="transmembrane region" description="Helical" evidence="7">
    <location>
        <begin position="106"/>
        <end position="128"/>
    </location>
</feature>
<evidence type="ECO:0000256" key="3">
    <source>
        <dbReference type="ARBA" id="ARBA00022692"/>
    </source>
</evidence>
<dbReference type="GO" id="GO:0038023">
    <property type="term" value="F:signaling receptor activity"/>
    <property type="evidence" value="ECO:0007669"/>
    <property type="project" value="UniProtKB-ARBA"/>
</dbReference>
<proteinExistence type="predicted"/>
<evidence type="ECO:0000313" key="8">
    <source>
        <dbReference type="EMBL" id="GIX83227.1"/>
    </source>
</evidence>
<dbReference type="PANTHER" id="PTHR21421:SF29">
    <property type="entry name" value="GUSTATORY RECEPTOR 5A FOR TREHALOSE-RELATED"/>
    <property type="match status" value="1"/>
</dbReference>
<name>A0AAV4NEI7_9ARAC</name>
<gene>
    <name evidence="8" type="primary">AVEN_247608_1</name>
    <name evidence="8" type="ORF">CDAR_106711</name>
</gene>
<feature type="transmembrane region" description="Helical" evidence="7">
    <location>
        <begin position="164"/>
        <end position="184"/>
    </location>
</feature>
<keyword evidence="3 7" id="KW-0812">Transmembrane</keyword>
<evidence type="ECO:0000256" key="1">
    <source>
        <dbReference type="ARBA" id="ARBA00004651"/>
    </source>
</evidence>
<dbReference type="Pfam" id="PF08395">
    <property type="entry name" value="7tm_7"/>
    <property type="match status" value="1"/>
</dbReference>
<evidence type="ECO:0000256" key="2">
    <source>
        <dbReference type="ARBA" id="ARBA00022475"/>
    </source>
</evidence>
<sequence length="430" mass="49415">MTANLLPVQKVWGKEEFQKIIFTQDLEALSLQNMLTTSRKLSIWLEIKSIVGLLKITGIYLTTGDKDIPGLGKLFSKCCSVMGILAFVLNFSFIASEVVFCGVTKFVSSSVVICMGSTLCMSLLLWIAMIRKRTQFFQLIDKSGTIYDSILVDVNVKLRRWIKISAYFIFFAPIVASLCCVFSVQNNDSYYYLHCYTFGNKIATANNYYQDLLLLFFLTIENYMQFFLPNIVTVLIFYLCELLSDIINAFVVKCKNENWQSYCLVHGEAKTYRLLEFYKRIKTNFDTLHELSSWPIFLIISQKFLTLFFTLTVVLSSKKKKILLQLIEACFLAFNALVSLFLLIIAGSRIRESHKRIRSLLFEISEFRERHRCTFRQDILPLLKTFVEKEDMVMTAAGMIPLTRSLFLKIGAALVTYGVLIVQLDTSDNP</sequence>
<comment type="subcellular location">
    <subcellularLocation>
        <location evidence="1">Cell membrane</location>
        <topology evidence="1">Multi-pass membrane protein</topology>
    </subcellularLocation>
</comment>
<protein>
    <recommendedName>
        <fullName evidence="10">Gustatory receptor</fullName>
    </recommendedName>
</protein>
<keyword evidence="5 7" id="KW-0472">Membrane</keyword>
<dbReference type="InterPro" id="IPR013604">
    <property type="entry name" value="7TM_chemorcpt"/>
</dbReference>